<gene>
    <name evidence="1" type="ORF">HUK84_14815</name>
</gene>
<feature type="non-terminal residue" evidence="1">
    <location>
        <position position="1"/>
    </location>
</feature>
<accession>A0A7Y7IXW3</accession>
<organism evidence="1 2">
    <name type="scientific">Nguyenibacter vanlangensis</name>
    <dbReference type="NCBI Taxonomy" id="1216886"/>
    <lineage>
        <taxon>Bacteria</taxon>
        <taxon>Pseudomonadati</taxon>
        <taxon>Pseudomonadota</taxon>
        <taxon>Alphaproteobacteria</taxon>
        <taxon>Acetobacterales</taxon>
        <taxon>Acetobacteraceae</taxon>
        <taxon>Nguyenibacter</taxon>
    </lineage>
</organism>
<dbReference type="EMBL" id="JABXXP010000424">
    <property type="protein sequence ID" value="NVN12379.1"/>
    <property type="molecule type" value="Genomic_DNA"/>
</dbReference>
<evidence type="ECO:0000313" key="1">
    <source>
        <dbReference type="EMBL" id="NVN12379.1"/>
    </source>
</evidence>
<sequence length="59" mass="6007">PPVPPPSAGENRPGGVVVDVTVRDGQGGQATRRAVILLTPGTHAGSALSDMVHVVRLRS</sequence>
<evidence type="ECO:0000313" key="2">
    <source>
        <dbReference type="Proteomes" id="UP000534870"/>
    </source>
</evidence>
<comment type="caution">
    <text evidence="1">The sequence shown here is derived from an EMBL/GenBank/DDBJ whole genome shotgun (WGS) entry which is preliminary data.</text>
</comment>
<name>A0A7Y7IXW3_9PROT</name>
<protein>
    <submittedName>
        <fullName evidence="1">Uncharacterized protein</fullName>
    </submittedName>
</protein>
<dbReference type="Proteomes" id="UP000534870">
    <property type="component" value="Unassembled WGS sequence"/>
</dbReference>
<reference evidence="1 2" key="1">
    <citation type="submission" date="2020-06" db="EMBL/GenBank/DDBJ databases">
        <title>Description of novel acetic acid bacteria.</title>
        <authorList>
            <person name="Sombolestani A."/>
        </authorList>
    </citation>
    <scope>NUCLEOTIDE SEQUENCE [LARGE SCALE GENOMIC DNA]</scope>
    <source>
        <strain evidence="1 2">LMG 31431</strain>
    </source>
</reference>
<proteinExistence type="predicted"/>
<dbReference type="AlphaFoldDB" id="A0A7Y7IXW3"/>